<evidence type="ECO:0000256" key="1">
    <source>
        <dbReference type="SAM" id="MobiDB-lite"/>
    </source>
</evidence>
<dbReference type="InterPro" id="IPR014756">
    <property type="entry name" value="Ig_E-set"/>
</dbReference>
<feature type="non-terminal residue" evidence="2">
    <location>
        <position position="1"/>
    </location>
</feature>
<dbReference type="Proteomes" id="UP001219525">
    <property type="component" value="Unassembled WGS sequence"/>
</dbReference>
<dbReference type="CDD" id="cd02859">
    <property type="entry name" value="E_set_AMPKbeta_like_N"/>
    <property type="match status" value="1"/>
</dbReference>
<feature type="compositionally biased region" description="Low complexity" evidence="1">
    <location>
        <begin position="253"/>
        <end position="277"/>
    </location>
</feature>
<proteinExistence type="predicted"/>
<dbReference type="InterPro" id="IPR013783">
    <property type="entry name" value="Ig-like_fold"/>
</dbReference>
<dbReference type="SUPFAM" id="SSF81296">
    <property type="entry name" value="E set domains"/>
    <property type="match status" value="1"/>
</dbReference>
<feature type="region of interest" description="Disordered" evidence="1">
    <location>
        <begin position="132"/>
        <end position="152"/>
    </location>
</feature>
<dbReference type="AlphaFoldDB" id="A0AAD7E502"/>
<sequence length="326" mass="32983">SSSLQLVKGENGFHGSINIPWDTKMLYKYVVDSVWLCETSHPMETDASGYINNVYISPPKPVYASSAPVAADTTPDATSNLSQLASDFVDTVAARDGTSSVLGYVASGLGAAIQTTIGVDLINGTRVTVTVSETDPSDPVAESTSELPNPGAAVTVAETVPSTSESPKPVNGTAPAVTVAETAPSDPVAASSPELPNPGATGIAPADTVADTVPSTSDSPKPAASAPAVTVSESARADPVAGSTSESLKPAVTATPAEFSSSTPTATPASSAPTTPAKNLKHAFPSSESGSPAASKHGTVSSRKKRQSIFGKVKGLFSKDKEEKEK</sequence>
<feature type="region of interest" description="Disordered" evidence="1">
    <location>
        <begin position="182"/>
        <end position="326"/>
    </location>
</feature>
<evidence type="ECO:0000313" key="3">
    <source>
        <dbReference type="Proteomes" id="UP001219525"/>
    </source>
</evidence>
<evidence type="ECO:0000313" key="2">
    <source>
        <dbReference type="EMBL" id="KAJ7228958.1"/>
    </source>
</evidence>
<gene>
    <name evidence="2" type="ORF">GGX14DRAFT_346966</name>
</gene>
<reference evidence="2" key="1">
    <citation type="submission" date="2023-03" db="EMBL/GenBank/DDBJ databases">
        <title>Massive genome expansion in bonnet fungi (Mycena s.s.) driven by repeated elements and novel gene families across ecological guilds.</title>
        <authorList>
            <consortium name="Lawrence Berkeley National Laboratory"/>
            <person name="Harder C.B."/>
            <person name="Miyauchi S."/>
            <person name="Viragh M."/>
            <person name="Kuo A."/>
            <person name="Thoen E."/>
            <person name="Andreopoulos B."/>
            <person name="Lu D."/>
            <person name="Skrede I."/>
            <person name="Drula E."/>
            <person name="Henrissat B."/>
            <person name="Morin E."/>
            <person name="Kohler A."/>
            <person name="Barry K."/>
            <person name="LaButti K."/>
            <person name="Morin E."/>
            <person name="Salamov A."/>
            <person name="Lipzen A."/>
            <person name="Mereny Z."/>
            <person name="Hegedus B."/>
            <person name="Baldrian P."/>
            <person name="Stursova M."/>
            <person name="Weitz H."/>
            <person name="Taylor A."/>
            <person name="Grigoriev I.V."/>
            <person name="Nagy L.G."/>
            <person name="Martin F."/>
            <person name="Kauserud H."/>
        </authorList>
    </citation>
    <scope>NUCLEOTIDE SEQUENCE</scope>
    <source>
        <strain evidence="2">9144</strain>
    </source>
</reference>
<keyword evidence="3" id="KW-1185">Reference proteome</keyword>
<feature type="compositionally biased region" description="Low complexity" evidence="1">
    <location>
        <begin position="214"/>
        <end position="234"/>
    </location>
</feature>
<dbReference type="EMBL" id="JARJCW010000002">
    <property type="protein sequence ID" value="KAJ7228958.1"/>
    <property type="molecule type" value="Genomic_DNA"/>
</dbReference>
<dbReference type="Gene3D" id="2.60.40.10">
    <property type="entry name" value="Immunoglobulins"/>
    <property type="match status" value="1"/>
</dbReference>
<protein>
    <submittedName>
        <fullName evidence="2">Uncharacterized protein</fullName>
    </submittedName>
</protein>
<feature type="compositionally biased region" description="Basic and acidic residues" evidence="1">
    <location>
        <begin position="317"/>
        <end position="326"/>
    </location>
</feature>
<accession>A0AAD7E502</accession>
<organism evidence="2 3">
    <name type="scientific">Mycena pura</name>
    <dbReference type="NCBI Taxonomy" id="153505"/>
    <lineage>
        <taxon>Eukaryota</taxon>
        <taxon>Fungi</taxon>
        <taxon>Dikarya</taxon>
        <taxon>Basidiomycota</taxon>
        <taxon>Agaricomycotina</taxon>
        <taxon>Agaricomycetes</taxon>
        <taxon>Agaricomycetidae</taxon>
        <taxon>Agaricales</taxon>
        <taxon>Marasmiineae</taxon>
        <taxon>Mycenaceae</taxon>
        <taxon>Mycena</taxon>
    </lineage>
</organism>
<comment type="caution">
    <text evidence="2">The sequence shown here is derived from an EMBL/GenBank/DDBJ whole genome shotgun (WGS) entry which is preliminary data.</text>
</comment>
<name>A0AAD7E502_9AGAR</name>